<dbReference type="Gene3D" id="3.40.50.300">
    <property type="entry name" value="P-loop containing nucleotide triphosphate hydrolases"/>
    <property type="match status" value="1"/>
</dbReference>
<protein>
    <recommendedName>
        <fullName evidence="5">Sulfotransferase family protein</fullName>
    </recommendedName>
</protein>
<dbReference type="SUPFAM" id="SSF52540">
    <property type="entry name" value="P-loop containing nucleoside triphosphate hydrolases"/>
    <property type="match status" value="1"/>
</dbReference>
<organism evidence="1 3">
    <name type="scientific">Hyphomonas atlantica</name>
    <dbReference type="NCBI Taxonomy" id="1280948"/>
    <lineage>
        <taxon>Bacteria</taxon>
        <taxon>Pseudomonadati</taxon>
        <taxon>Pseudomonadota</taxon>
        <taxon>Alphaproteobacteria</taxon>
        <taxon>Hyphomonadales</taxon>
        <taxon>Hyphomonadaceae</taxon>
        <taxon>Hyphomonas</taxon>
    </lineage>
</organism>
<dbReference type="AlphaFoldDB" id="A0A353YN48"/>
<dbReference type="InterPro" id="IPR027417">
    <property type="entry name" value="P-loop_NTPase"/>
</dbReference>
<gene>
    <name evidence="1" type="ORF">DCG65_07180</name>
    <name evidence="2" type="ORF">DD728_00755</name>
</gene>
<dbReference type="Proteomes" id="UP000263957">
    <property type="component" value="Unassembled WGS sequence"/>
</dbReference>
<evidence type="ECO:0000313" key="1">
    <source>
        <dbReference type="EMBL" id="HAE94326.1"/>
    </source>
</evidence>
<evidence type="ECO:0008006" key="5">
    <source>
        <dbReference type="Google" id="ProtNLM"/>
    </source>
</evidence>
<evidence type="ECO:0000313" key="2">
    <source>
        <dbReference type="EMBL" id="HBQ47410.1"/>
    </source>
</evidence>
<evidence type="ECO:0000313" key="3">
    <source>
        <dbReference type="Proteomes" id="UP000259173"/>
    </source>
</evidence>
<evidence type="ECO:0000313" key="4">
    <source>
        <dbReference type="Proteomes" id="UP000263957"/>
    </source>
</evidence>
<accession>A0A353YN48</accession>
<dbReference type="EMBL" id="DOGS01000019">
    <property type="protein sequence ID" value="HBQ47410.1"/>
    <property type="molecule type" value="Genomic_DNA"/>
</dbReference>
<reference evidence="3 4" key="1">
    <citation type="journal article" date="2018" name="Nat. Biotechnol.">
        <title>A standardized bacterial taxonomy based on genome phylogeny substantially revises the tree of life.</title>
        <authorList>
            <person name="Parks D.H."/>
            <person name="Chuvochina M."/>
            <person name="Waite D.W."/>
            <person name="Rinke C."/>
            <person name="Skarshewski A."/>
            <person name="Chaumeil P.A."/>
            <person name="Hugenholtz P."/>
        </authorList>
    </citation>
    <scope>NUCLEOTIDE SEQUENCE [LARGE SCALE GENOMIC DNA]</scope>
    <source>
        <strain evidence="2">UBA10378</strain>
        <strain evidence="1">UBA8557</strain>
    </source>
</reference>
<dbReference type="EMBL" id="DMBR01000215">
    <property type="protein sequence ID" value="HAE94326.1"/>
    <property type="molecule type" value="Genomic_DNA"/>
</dbReference>
<dbReference type="Proteomes" id="UP000259173">
    <property type="component" value="Unassembled WGS sequence"/>
</dbReference>
<sequence>MYCASAGSSGHGMIEYQRHEPAIFIHVPKTAGTSVRQIFNSWFGDGLLPHYANASTGALPEVTELTHPRESGRPVCLFGHFNQLRGFGIPGRYDFVRQYLTIVREPIEQAISEYFYIRKVGQNWKDQSRVPKVPLESHLASASPNFLNHFPAVVTQDNYRDLIEEKFISVGTTEHLEATIKVFAARLGFKPMTIPRENETPRDQQISQATRESFIERHQLEYLVYDYCRRRLNDQSLELRTSGSGSA</sequence>
<name>A0A353YN48_9PROT</name>
<proteinExistence type="predicted"/>
<comment type="caution">
    <text evidence="1">The sequence shown here is derived from an EMBL/GenBank/DDBJ whole genome shotgun (WGS) entry which is preliminary data.</text>
</comment>